<dbReference type="SMR" id="A0A2S5B1Q7"/>
<feature type="binding site" evidence="6">
    <location>
        <position position="285"/>
    </location>
    <ligand>
        <name>D-dopa</name>
        <dbReference type="ChEBI" id="CHEBI:149689"/>
    </ligand>
</feature>
<sequence>MAPSKRVVVLGSGVVGLSSALTLAQKGYSVHVVARDLPEDTVAQTFASPWAGANWTPFMSKEDGPRQAKWETATFNQWVDLVPQGLAMWLKGTRRYAQDEAGLLGHWYQHITPNYRKLESSECPPGAIGVTYDTLSVNAPKFCQYLQREAQKLGVTFERRLVTSLEQIEGGFDLIVNATGLGAKSIAGVEDQEVEPIRGQTVLVKSDCKRCTMDSSDPNSPAYIIPRPGGEVICGGTYLVGNYDLSVDPPTINRILQHCLRLDPSISTDGTLEGIEIVRHNVGLRPARRGGPRVEVERVAFPLERGKSKLSLGTARADSSKPRREVPVVHAYGFSSAGYQQGWGAALEVAELVEGAIGAAPARSSHRWLSKL</sequence>
<comment type="cofactor">
    <cofactor evidence="1 6">
        <name>FAD</name>
        <dbReference type="ChEBI" id="CHEBI:57692"/>
    </cofactor>
</comment>
<keyword evidence="9" id="KW-1185">Reference proteome</keyword>
<evidence type="ECO:0000256" key="5">
    <source>
        <dbReference type="ARBA" id="ARBA00023002"/>
    </source>
</evidence>
<evidence type="ECO:0000256" key="2">
    <source>
        <dbReference type="ARBA" id="ARBA00006730"/>
    </source>
</evidence>
<keyword evidence="3" id="KW-0285">Flavoprotein</keyword>
<evidence type="ECO:0000313" key="8">
    <source>
        <dbReference type="EMBL" id="POY70719.1"/>
    </source>
</evidence>
<dbReference type="SUPFAM" id="SSF51971">
    <property type="entry name" value="Nucleotide-binding domain"/>
    <property type="match status" value="1"/>
</dbReference>
<evidence type="ECO:0000256" key="1">
    <source>
        <dbReference type="ARBA" id="ARBA00001974"/>
    </source>
</evidence>
<feature type="domain" description="FAD dependent oxidoreductase" evidence="7">
    <location>
        <begin position="6"/>
        <end position="352"/>
    </location>
</feature>
<dbReference type="InterPro" id="IPR006181">
    <property type="entry name" value="D-amino_acid_oxidase_CS"/>
</dbReference>
<gene>
    <name evidence="8" type="ORF">BMF94_6129</name>
</gene>
<organism evidence="8 9">
    <name type="scientific">Rhodotorula taiwanensis</name>
    <dbReference type="NCBI Taxonomy" id="741276"/>
    <lineage>
        <taxon>Eukaryota</taxon>
        <taxon>Fungi</taxon>
        <taxon>Dikarya</taxon>
        <taxon>Basidiomycota</taxon>
        <taxon>Pucciniomycotina</taxon>
        <taxon>Microbotryomycetes</taxon>
        <taxon>Sporidiobolales</taxon>
        <taxon>Sporidiobolaceae</taxon>
        <taxon>Rhodotorula</taxon>
    </lineage>
</organism>
<evidence type="ECO:0000256" key="4">
    <source>
        <dbReference type="ARBA" id="ARBA00022827"/>
    </source>
</evidence>
<evidence type="ECO:0000259" key="7">
    <source>
        <dbReference type="Pfam" id="PF01266"/>
    </source>
</evidence>
<comment type="similarity">
    <text evidence="2">Belongs to the DAMOX/DASOX family.</text>
</comment>
<dbReference type="AlphaFoldDB" id="A0A2S5B1Q7"/>
<keyword evidence="5 8" id="KW-0560">Oxidoreductase</keyword>
<evidence type="ECO:0000256" key="6">
    <source>
        <dbReference type="PIRSR" id="PIRSR000189-1"/>
    </source>
</evidence>
<dbReference type="PANTHER" id="PTHR11530:SF30">
    <property type="entry name" value="FAD DEPENDENT OXIDOREDUCTASE DOMAIN-CONTAINING PROTEIN"/>
    <property type="match status" value="1"/>
</dbReference>
<dbReference type="Gene3D" id="3.40.50.720">
    <property type="entry name" value="NAD(P)-binding Rossmann-like Domain"/>
    <property type="match status" value="1"/>
</dbReference>
<dbReference type="Pfam" id="PF01266">
    <property type="entry name" value="DAO"/>
    <property type="match status" value="1"/>
</dbReference>
<evidence type="ECO:0000313" key="9">
    <source>
        <dbReference type="Proteomes" id="UP000237144"/>
    </source>
</evidence>
<proteinExistence type="inferred from homology"/>
<dbReference type="GO" id="GO:0005737">
    <property type="term" value="C:cytoplasm"/>
    <property type="evidence" value="ECO:0007669"/>
    <property type="project" value="TreeGrafter"/>
</dbReference>
<dbReference type="STRING" id="741276.A0A2S5B1Q7"/>
<dbReference type="PROSITE" id="PS00677">
    <property type="entry name" value="DAO"/>
    <property type="match status" value="1"/>
</dbReference>
<dbReference type="PANTHER" id="PTHR11530">
    <property type="entry name" value="D-AMINO ACID OXIDASE"/>
    <property type="match status" value="1"/>
</dbReference>
<dbReference type="SUPFAM" id="SSF54373">
    <property type="entry name" value="FAD-linked reductases, C-terminal domain"/>
    <property type="match status" value="1"/>
</dbReference>
<dbReference type="EC" id="1.4.3.3" evidence="8"/>
<dbReference type="OrthoDB" id="2015447at2759"/>
<reference evidence="8 9" key="1">
    <citation type="journal article" date="2018" name="Front. Microbiol.">
        <title>Prospects for Fungal Bioremediation of Acidic Radioactive Waste Sites: Characterization and Genome Sequence of Rhodotorula taiwanensis MD1149.</title>
        <authorList>
            <person name="Tkavc R."/>
            <person name="Matrosova V.Y."/>
            <person name="Grichenko O.E."/>
            <person name="Gostincar C."/>
            <person name="Volpe R.P."/>
            <person name="Klimenkova P."/>
            <person name="Gaidamakova E.K."/>
            <person name="Zhou C.E."/>
            <person name="Stewart B.J."/>
            <person name="Lyman M.G."/>
            <person name="Malfatti S.A."/>
            <person name="Rubinfeld B."/>
            <person name="Courtot M."/>
            <person name="Singh J."/>
            <person name="Dalgard C.L."/>
            <person name="Hamilton T."/>
            <person name="Frey K.G."/>
            <person name="Gunde-Cimerman N."/>
            <person name="Dugan L."/>
            <person name="Daly M.J."/>
        </authorList>
    </citation>
    <scope>NUCLEOTIDE SEQUENCE [LARGE SCALE GENOMIC DNA]</scope>
    <source>
        <strain evidence="8 9">MD1149</strain>
    </source>
</reference>
<comment type="caution">
    <text evidence="8">The sequence shown here is derived from an EMBL/GenBank/DDBJ whole genome shotgun (WGS) entry which is preliminary data.</text>
</comment>
<feature type="binding site" evidence="6">
    <location>
        <position position="179"/>
    </location>
    <ligand>
        <name>FAD</name>
        <dbReference type="ChEBI" id="CHEBI:57692"/>
    </ligand>
</feature>
<keyword evidence="4 6" id="KW-0274">FAD</keyword>
<dbReference type="PIRSF" id="PIRSF000189">
    <property type="entry name" value="D-aa_oxidase"/>
    <property type="match status" value="1"/>
</dbReference>
<dbReference type="InterPro" id="IPR023209">
    <property type="entry name" value="DAO"/>
</dbReference>
<name>A0A2S5B1Q7_9BASI</name>
<dbReference type="EMBL" id="PJQD01000097">
    <property type="protein sequence ID" value="POY70719.1"/>
    <property type="molecule type" value="Genomic_DNA"/>
</dbReference>
<feature type="binding site" evidence="6">
    <location>
        <position position="162"/>
    </location>
    <ligand>
        <name>FAD</name>
        <dbReference type="ChEBI" id="CHEBI:57692"/>
    </ligand>
</feature>
<dbReference type="Proteomes" id="UP000237144">
    <property type="component" value="Unassembled WGS sequence"/>
</dbReference>
<dbReference type="GO" id="GO:0019478">
    <property type="term" value="P:D-amino acid catabolic process"/>
    <property type="evidence" value="ECO:0007669"/>
    <property type="project" value="TreeGrafter"/>
</dbReference>
<evidence type="ECO:0000256" key="3">
    <source>
        <dbReference type="ARBA" id="ARBA00022630"/>
    </source>
</evidence>
<protein>
    <submittedName>
        <fullName evidence="8">Putative D-amino-acid oxidase</fullName>
        <ecNumber evidence="8">1.4.3.3</ecNumber>
    </submittedName>
</protein>
<dbReference type="Gene3D" id="3.30.9.10">
    <property type="entry name" value="D-Amino Acid Oxidase, subunit A, domain 2"/>
    <property type="match status" value="1"/>
</dbReference>
<dbReference type="GO" id="GO:0071949">
    <property type="term" value="F:FAD binding"/>
    <property type="evidence" value="ECO:0007669"/>
    <property type="project" value="InterPro"/>
</dbReference>
<dbReference type="GO" id="GO:0003884">
    <property type="term" value="F:D-amino-acid oxidase activity"/>
    <property type="evidence" value="ECO:0007669"/>
    <property type="project" value="UniProtKB-EC"/>
</dbReference>
<accession>A0A2S5B1Q7</accession>
<feature type="binding site" evidence="6">
    <location>
        <position position="223"/>
    </location>
    <ligand>
        <name>D-dopa</name>
        <dbReference type="ChEBI" id="CHEBI:149689"/>
    </ligand>
</feature>
<dbReference type="InterPro" id="IPR006076">
    <property type="entry name" value="FAD-dep_OxRdtase"/>
</dbReference>